<dbReference type="SUPFAM" id="SSF51445">
    <property type="entry name" value="(Trans)glycosidases"/>
    <property type="match status" value="1"/>
</dbReference>
<protein>
    <recommendedName>
        <fullName evidence="11">xylan 1,4-beta-xylosidase</fullName>
        <ecNumber evidence="11">3.2.1.37</ecNumber>
    </recommendedName>
</protein>
<dbReference type="PRINTS" id="PR00133">
    <property type="entry name" value="GLHYDRLASE3"/>
</dbReference>
<dbReference type="InterPro" id="IPR036962">
    <property type="entry name" value="Glyco_hydro_3_N_sf"/>
</dbReference>
<evidence type="ECO:0000256" key="7">
    <source>
        <dbReference type="ARBA" id="ARBA00023277"/>
    </source>
</evidence>
<evidence type="ECO:0000256" key="6">
    <source>
        <dbReference type="ARBA" id="ARBA00023180"/>
    </source>
</evidence>
<keyword evidence="5" id="KW-0378">Hydrolase</keyword>
<evidence type="ECO:0000256" key="2">
    <source>
        <dbReference type="ARBA" id="ARBA00005336"/>
    </source>
</evidence>
<dbReference type="Proteomes" id="UP001610432">
    <property type="component" value="Unassembled WGS sequence"/>
</dbReference>
<dbReference type="PANTHER" id="PTHR42721">
    <property type="entry name" value="SUGAR HYDROLASE-RELATED"/>
    <property type="match status" value="1"/>
</dbReference>
<evidence type="ECO:0000256" key="8">
    <source>
        <dbReference type="ARBA" id="ARBA00023295"/>
    </source>
</evidence>
<evidence type="ECO:0000259" key="13">
    <source>
        <dbReference type="SMART" id="SM01217"/>
    </source>
</evidence>
<dbReference type="InterPro" id="IPR026891">
    <property type="entry name" value="Fn3-like"/>
</dbReference>
<dbReference type="InterPro" id="IPR002772">
    <property type="entry name" value="Glyco_hydro_3_C"/>
</dbReference>
<dbReference type="InterPro" id="IPR013783">
    <property type="entry name" value="Ig-like_fold"/>
</dbReference>
<dbReference type="Pfam" id="PF01915">
    <property type="entry name" value="Glyco_hydro_3_C"/>
    <property type="match status" value="1"/>
</dbReference>
<feature type="signal peptide" evidence="12">
    <location>
        <begin position="1"/>
        <end position="26"/>
    </location>
</feature>
<evidence type="ECO:0000313" key="14">
    <source>
        <dbReference type="EMBL" id="KAL2866063.1"/>
    </source>
</evidence>
<dbReference type="InterPro" id="IPR044993">
    <property type="entry name" value="BXL"/>
</dbReference>
<evidence type="ECO:0000256" key="9">
    <source>
        <dbReference type="ARBA" id="ARBA00023326"/>
    </source>
</evidence>
<dbReference type="EC" id="3.2.1.37" evidence="11"/>
<accession>A0ABR4LNE2</accession>
<dbReference type="EMBL" id="JBFXLQ010000027">
    <property type="protein sequence ID" value="KAL2866063.1"/>
    <property type="molecule type" value="Genomic_DNA"/>
</dbReference>
<sequence length="768" mass="83062">METSKLTKAAALAVSVLLQYGTPAAAAVYTAPDCSQEPLASNGICDLTASPADRAAALVAALSAEDKVDMLVSDSLGAAEVGLPAYNWWNEALHGVAASPGSQFSGEAPFDAATSFPMPLLMASAFDDELIERVGSVIGREARAFGNGGWAGVDYWTPNVNAFKDPRWGRGSETPGEDALQISRYARAIVHGLQGNEDELQIVATCKHYAVNDFENWGGQSRHDFDAKVNEQDLAEYYLRPFQECARDAKAGSIMCSYNAVNGVPACANSYLLGTVLREHWNWTEHSQYVTSDCGAVQDIWQNHHYTETNAEGAAVAFENGCDLSCEYTTTSDVSDAHEQGLLTEEMMDRALLRLYETLIRTGFFDGSDATYASLGWGDVNNDEAQEVAYQAAVEGVVLLKNDGTLPLDLEEGASVAMIGFWADDESKLQGGYSGNAPFLHTPAYAAENAGFTVYTASGPTLEDGSADDWTQDALDAADQADYILYFGGLDTSAAGEERDREEIDWPEAQLDLLDELSQLGKPLVVIQMGDQVDNTPLLKNDAIGGILWASYPGQDGGPAVVDLITGVKAPAGRLCVTQYPSNYTDAVDMTDMTLRPSETNPGRTYRWYSTPVAPYGFGLHYTTFEAAFDQAPVKIDIQEALDGCTAQYPDTCPLPPLQIQISNTGERASDFVSLVFIKGEVGPKPYPLKTLVAYGRSKDIAPGKNATIELDWTLESVSRREKNGDLVIQPGKYTLLLDEPTQAKLDVELVGERVTLDKWPKIPSTDE</sequence>
<evidence type="ECO:0000256" key="4">
    <source>
        <dbReference type="ARBA" id="ARBA00022729"/>
    </source>
</evidence>
<comment type="catalytic activity">
    <reaction evidence="10">
        <text>Hydrolysis of (1-&gt;4)-beta-D-xylans, to remove successive D-xylose residues from the non-reducing termini.</text>
        <dbReference type="EC" id="3.2.1.37"/>
    </reaction>
</comment>
<proteinExistence type="inferred from homology"/>
<keyword evidence="4 12" id="KW-0732">Signal</keyword>
<comment type="similarity">
    <text evidence="2">Belongs to the glycosyl hydrolase 3 family.</text>
</comment>
<evidence type="ECO:0000256" key="11">
    <source>
        <dbReference type="ARBA" id="ARBA00026107"/>
    </source>
</evidence>
<name>A0ABR4LNE2_9EURO</name>
<evidence type="ECO:0000256" key="12">
    <source>
        <dbReference type="SAM" id="SignalP"/>
    </source>
</evidence>
<dbReference type="InterPro" id="IPR036881">
    <property type="entry name" value="Glyco_hydro_3_C_sf"/>
</dbReference>
<reference evidence="14 15" key="1">
    <citation type="submission" date="2024-07" db="EMBL/GenBank/DDBJ databases">
        <title>Section-level genome sequencing and comparative genomics of Aspergillus sections Usti and Cavernicolus.</title>
        <authorList>
            <consortium name="Lawrence Berkeley National Laboratory"/>
            <person name="Nybo J.L."/>
            <person name="Vesth T.C."/>
            <person name="Theobald S."/>
            <person name="Frisvad J.C."/>
            <person name="Larsen T.O."/>
            <person name="Kjaerboelling I."/>
            <person name="Rothschild-Mancinelli K."/>
            <person name="Lyhne E.K."/>
            <person name="Kogle M.E."/>
            <person name="Barry K."/>
            <person name="Clum A."/>
            <person name="Na H."/>
            <person name="Ledsgaard L."/>
            <person name="Lin J."/>
            <person name="Lipzen A."/>
            <person name="Kuo A."/>
            <person name="Riley R."/>
            <person name="Mondo S."/>
            <person name="Labutti K."/>
            <person name="Haridas S."/>
            <person name="Pangalinan J."/>
            <person name="Salamov A.A."/>
            <person name="Simmons B.A."/>
            <person name="Magnuson J.K."/>
            <person name="Chen J."/>
            <person name="Drula E."/>
            <person name="Henrissat B."/>
            <person name="Wiebenga A."/>
            <person name="Lubbers R.J."/>
            <person name="Gomes A.C."/>
            <person name="Macurrencykelacurrency M.R."/>
            <person name="Stajich J."/>
            <person name="Grigoriev I.V."/>
            <person name="Mortensen U.H."/>
            <person name="De Vries R.P."/>
            <person name="Baker S.E."/>
            <person name="Andersen M.R."/>
        </authorList>
    </citation>
    <scope>NUCLEOTIDE SEQUENCE [LARGE SCALE GENOMIC DNA]</scope>
    <source>
        <strain evidence="14 15">CBS 449.75</strain>
    </source>
</reference>
<dbReference type="PANTHER" id="PTHR42721:SF3">
    <property type="entry name" value="BETA-D-XYLOSIDASE 5-RELATED"/>
    <property type="match status" value="1"/>
</dbReference>
<gene>
    <name evidence="14" type="ORF">BJX67DRAFT_388755</name>
</gene>
<keyword evidence="15" id="KW-1185">Reference proteome</keyword>
<evidence type="ECO:0000256" key="1">
    <source>
        <dbReference type="ARBA" id="ARBA00004851"/>
    </source>
</evidence>
<keyword evidence="9" id="KW-0624">Polysaccharide degradation</keyword>
<evidence type="ECO:0000313" key="15">
    <source>
        <dbReference type="Proteomes" id="UP001610432"/>
    </source>
</evidence>
<keyword evidence="8" id="KW-0326">Glycosidase</keyword>
<keyword evidence="7" id="KW-0119">Carbohydrate metabolism</keyword>
<keyword evidence="6" id="KW-0325">Glycoprotein</keyword>
<evidence type="ECO:0000256" key="5">
    <source>
        <dbReference type="ARBA" id="ARBA00022801"/>
    </source>
</evidence>
<dbReference type="RefSeq" id="XP_070885042.1">
    <property type="nucleotide sequence ID" value="XM_071034397.1"/>
</dbReference>
<dbReference type="InterPro" id="IPR017853">
    <property type="entry name" value="GH"/>
</dbReference>
<keyword evidence="3" id="KW-0858">Xylan degradation</keyword>
<dbReference type="Gene3D" id="2.60.40.10">
    <property type="entry name" value="Immunoglobulins"/>
    <property type="match status" value="1"/>
</dbReference>
<dbReference type="Gene3D" id="3.40.50.1700">
    <property type="entry name" value="Glycoside hydrolase family 3 C-terminal domain"/>
    <property type="match status" value="1"/>
</dbReference>
<organism evidence="14 15">
    <name type="scientific">Aspergillus lucknowensis</name>
    <dbReference type="NCBI Taxonomy" id="176173"/>
    <lineage>
        <taxon>Eukaryota</taxon>
        <taxon>Fungi</taxon>
        <taxon>Dikarya</taxon>
        <taxon>Ascomycota</taxon>
        <taxon>Pezizomycotina</taxon>
        <taxon>Eurotiomycetes</taxon>
        <taxon>Eurotiomycetidae</taxon>
        <taxon>Eurotiales</taxon>
        <taxon>Aspergillaceae</taxon>
        <taxon>Aspergillus</taxon>
        <taxon>Aspergillus subgen. Nidulantes</taxon>
    </lineage>
</organism>
<dbReference type="SMART" id="SM01217">
    <property type="entry name" value="Fn3_like"/>
    <property type="match status" value="1"/>
</dbReference>
<dbReference type="InterPro" id="IPR001764">
    <property type="entry name" value="Glyco_hydro_3_N"/>
</dbReference>
<dbReference type="GeneID" id="98149469"/>
<dbReference type="Pfam" id="PF00933">
    <property type="entry name" value="Glyco_hydro_3"/>
    <property type="match status" value="1"/>
</dbReference>
<comment type="caution">
    <text evidence="14">The sequence shown here is derived from an EMBL/GenBank/DDBJ whole genome shotgun (WGS) entry which is preliminary data.</text>
</comment>
<feature type="chain" id="PRO_5045991488" description="xylan 1,4-beta-xylosidase" evidence="12">
    <location>
        <begin position="27"/>
        <end position="768"/>
    </location>
</feature>
<dbReference type="Gene3D" id="3.20.20.300">
    <property type="entry name" value="Glycoside hydrolase, family 3, N-terminal domain"/>
    <property type="match status" value="1"/>
</dbReference>
<evidence type="ECO:0000256" key="10">
    <source>
        <dbReference type="ARBA" id="ARBA00024574"/>
    </source>
</evidence>
<feature type="domain" description="Fibronectin type III-like" evidence="13">
    <location>
        <begin position="672"/>
        <end position="742"/>
    </location>
</feature>
<comment type="pathway">
    <text evidence="1">Glycan degradation; xylan degradation.</text>
</comment>
<dbReference type="SUPFAM" id="SSF52279">
    <property type="entry name" value="Beta-D-glucan exohydrolase, C-terminal domain"/>
    <property type="match status" value="1"/>
</dbReference>
<evidence type="ECO:0000256" key="3">
    <source>
        <dbReference type="ARBA" id="ARBA00022651"/>
    </source>
</evidence>